<evidence type="ECO:0000256" key="5">
    <source>
        <dbReference type="ARBA" id="ARBA00022989"/>
    </source>
</evidence>
<comment type="caution">
    <text evidence="11">The sequence shown here is derived from an EMBL/GenBank/DDBJ whole genome shotgun (WGS) entry which is preliminary data.</text>
</comment>
<dbReference type="EMBL" id="JAGGNH010000002">
    <property type="protein sequence ID" value="KAJ0981479.1"/>
    <property type="molecule type" value="Genomic_DNA"/>
</dbReference>
<evidence type="ECO:0000256" key="3">
    <source>
        <dbReference type="ARBA" id="ARBA00022692"/>
    </source>
</evidence>
<feature type="transmembrane region" description="Helical" evidence="7">
    <location>
        <begin position="921"/>
        <end position="942"/>
    </location>
</feature>
<evidence type="ECO:0000256" key="4">
    <source>
        <dbReference type="ARBA" id="ARBA00022729"/>
    </source>
</evidence>
<dbReference type="InterPro" id="IPR022113">
    <property type="entry name" value="TMEM131L_N"/>
</dbReference>
<evidence type="ECO:0000256" key="1">
    <source>
        <dbReference type="ARBA" id="ARBA00004479"/>
    </source>
</evidence>
<dbReference type="Proteomes" id="UP001085076">
    <property type="component" value="Miscellaneous, Linkage group lg02"/>
</dbReference>
<dbReference type="GO" id="GO:0016020">
    <property type="term" value="C:membrane"/>
    <property type="evidence" value="ECO:0007669"/>
    <property type="project" value="UniProtKB-SubCell"/>
</dbReference>
<protein>
    <recommendedName>
        <fullName evidence="13">Transmembrane protein</fullName>
    </recommendedName>
</protein>
<comment type="similarity">
    <text evidence="2">Belongs to the TMEM131 family.</text>
</comment>
<evidence type="ECO:0000256" key="2">
    <source>
        <dbReference type="ARBA" id="ARBA00006682"/>
    </source>
</evidence>
<evidence type="ECO:0000256" key="6">
    <source>
        <dbReference type="ARBA" id="ARBA00023136"/>
    </source>
</evidence>
<dbReference type="InterPro" id="IPR056001">
    <property type="entry name" value="DUF7579"/>
</dbReference>
<organism evidence="11 12">
    <name type="scientific">Dioscorea zingiberensis</name>
    <dbReference type="NCBI Taxonomy" id="325984"/>
    <lineage>
        <taxon>Eukaryota</taxon>
        <taxon>Viridiplantae</taxon>
        <taxon>Streptophyta</taxon>
        <taxon>Embryophyta</taxon>
        <taxon>Tracheophyta</taxon>
        <taxon>Spermatophyta</taxon>
        <taxon>Magnoliopsida</taxon>
        <taxon>Liliopsida</taxon>
        <taxon>Dioscoreales</taxon>
        <taxon>Dioscoreaceae</taxon>
        <taxon>Dioscorea</taxon>
    </lineage>
</organism>
<feature type="domain" description="DUF7579" evidence="9">
    <location>
        <begin position="455"/>
        <end position="572"/>
    </location>
</feature>
<keyword evidence="6 7" id="KW-0472">Membrane</keyword>
<feature type="transmembrane region" description="Helical" evidence="7">
    <location>
        <begin position="886"/>
        <end position="909"/>
    </location>
</feature>
<evidence type="ECO:0000313" key="11">
    <source>
        <dbReference type="EMBL" id="KAJ0981479.1"/>
    </source>
</evidence>
<keyword evidence="12" id="KW-1185">Reference proteome</keyword>
<proteinExistence type="inferred from homology"/>
<keyword evidence="3 7" id="KW-0812">Transmembrane</keyword>
<dbReference type="AlphaFoldDB" id="A0A9D5CYS1"/>
<dbReference type="InterPro" id="IPR055437">
    <property type="entry name" value="TMEM131L_Ig_5"/>
</dbReference>
<feature type="domain" description="Transmembrane protein 131-like N-terminal" evidence="8">
    <location>
        <begin position="196"/>
        <end position="279"/>
    </location>
</feature>
<dbReference type="OrthoDB" id="168404at2759"/>
<evidence type="ECO:0008006" key="13">
    <source>
        <dbReference type="Google" id="ProtNLM"/>
    </source>
</evidence>
<keyword evidence="5 7" id="KW-1133">Transmembrane helix</keyword>
<comment type="subcellular location">
    <subcellularLocation>
        <location evidence="1">Membrane</location>
        <topology evidence="1">Single-pass type I membrane protein</topology>
    </subcellularLocation>
</comment>
<evidence type="ECO:0000259" key="8">
    <source>
        <dbReference type="Pfam" id="PF12371"/>
    </source>
</evidence>
<evidence type="ECO:0000313" key="12">
    <source>
        <dbReference type="Proteomes" id="UP001085076"/>
    </source>
</evidence>
<feature type="domain" description="TMEM131L fifth Ig-like" evidence="10">
    <location>
        <begin position="826"/>
        <end position="891"/>
    </location>
</feature>
<evidence type="ECO:0000259" key="9">
    <source>
        <dbReference type="Pfam" id="PF24474"/>
    </source>
</evidence>
<dbReference type="Pfam" id="PF24501">
    <property type="entry name" value="Ig_TMEM131L_5"/>
    <property type="match status" value="1"/>
</dbReference>
<name>A0A9D5CYS1_9LILI</name>
<dbReference type="PANTHER" id="PTHR22050">
    <property type="entry name" value="RW1 PROTEIN HOMOLOG"/>
    <property type="match status" value="1"/>
</dbReference>
<evidence type="ECO:0000259" key="10">
    <source>
        <dbReference type="Pfam" id="PF24501"/>
    </source>
</evidence>
<dbReference type="Pfam" id="PF24474">
    <property type="entry name" value="DUF7579"/>
    <property type="match status" value="1"/>
</dbReference>
<dbReference type="InterPro" id="IPR039877">
    <property type="entry name" value="TMEM131-like"/>
</dbReference>
<keyword evidence="4" id="KW-0732">Signal</keyword>
<gene>
    <name evidence="11" type="ORF">J5N97_009734</name>
</gene>
<evidence type="ECO:0000256" key="7">
    <source>
        <dbReference type="SAM" id="Phobius"/>
    </source>
</evidence>
<dbReference type="Pfam" id="PF12371">
    <property type="entry name" value="TMEM131_like_N"/>
    <property type="match status" value="1"/>
</dbReference>
<sequence length="981" mass="107441">MKQGLMAGNPFWGCVWRLVGLRSMRVVSCAVLLLALLFPCSLEAAFSLSCEDEMGFEGGCGRYGGIGGLDNGSGSLPGCLKMEYVCGDSDSFCFPSTLLGPEEDDRCETEGSVGAFSDGLAEVEESRSVEKIVSCALVDSVSVVHNGADSEKKIFDGDGVSSCKGSVFSDGWTEGSSGLVGSLGEHFDSSSLSPHVEISPSSLDFGTKNRYSPSLEFLTVRNMNKESVLDVYDLFSTDPQFYPFGFSKLCLAPGEVVSIGFVFLPRILGSSSAHIVLQTSFGGFIIQAKGVAIQSPYKAKAFLGLDITSGVKFNQTLSLHNPFDYPLYVQEVAAWISFHSENRTDSRHVACSMDASDWFPGDFGSSSSVEDLPTLKSRDKGLPWFEIKPSKQWTLSPHEDEAIIELNMWPSIQGKMFGAICMKLHSFTRDKPDVILVPLEAEVQGKVTYNALTGLASIFFESLAPCDEAGMVFTLYVRNSAPYVLSVVRISEVTESSQLLRIKYMRGLVVYPGTVTQIAFIGFTLPSDSDALPHIISTITSKCMLLIMTNDSAGPEIKIPCQDFVSACSRHEPESSFVSSGGSYIGLGFQQHKAKLTNAKTGPLQSFEESLPGKLKNFQLLEADELILTNWRSHGTMSELSVLKDNELLFPVVQIGTSFSKWIAVYNPSQKPVVMQILLNSGAIIDQCKSSDVRFKDNFSRFNVIDSVATRYGFSISNSAITEAFVHPFGSALFGPIVFHPSSRCMWRSSALIRSNLSGVEWLPIRAFGGSHSLTLLEGSQLVQRLEFRLDLPMTLNLSSLDTVYHLDIKNASCNHLVFKELYAKNTGELPLEVVKLQVSGVDCGLDGFRIETCKGFNLAPGESMRLLISYGADFTVTEIQRDLKIAMTTGFLVIPMKASLPVFMLNVCRKSYWKYMSIPIIVMLVTVSIIFLVFFILPHAFPSVEVYGVKDNNVIATIACDGKPSRFNHYTEKARSVKGM</sequence>
<dbReference type="PANTHER" id="PTHR22050:SF0">
    <property type="entry name" value="TRANSMEMBRANE PROTEIN 131 HOMOLOG"/>
    <property type="match status" value="1"/>
</dbReference>
<reference evidence="11" key="2">
    <citation type="journal article" date="2022" name="Hortic Res">
        <title>The genome of Dioscorea zingiberensis sheds light on the biosynthesis, origin and evolution of the medicinally important diosgenin saponins.</title>
        <authorList>
            <person name="Li Y."/>
            <person name="Tan C."/>
            <person name="Li Z."/>
            <person name="Guo J."/>
            <person name="Li S."/>
            <person name="Chen X."/>
            <person name="Wang C."/>
            <person name="Dai X."/>
            <person name="Yang H."/>
            <person name="Song W."/>
            <person name="Hou L."/>
            <person name="Xu J."/>
            <person name="Tong Z."/>
            <person name="Xu A."/>
            <person name="Yuan X."/>
            <person name="Wang W."/>
            <person name="Yang Q."/>
            <person name="Chen L."/>
            <person name="Sun Z."/>
            <person name="Wang K."/>
            <person name="Pan B."/>
            <person name="Chen J."/>
            <person name="Bao Y."/>
            <person name="Liu F."/>
            <person name="Qi X."/>
            <person name="Gang D.R."/>
            <person name="Wen J."/>
            <person name="Li J."/>
        </authorList>
    </citation>
    <scope>NUCLEOTIDE SEQUENCE</scope>
    <source>
        <strain evidence="11">Dzin_1.0</strain>
    </source>
</reference>
<reference evidence="11" key="1">
    <citation type="submission" date="2021-03" db="EMBL/GenBank/DDBJ databases">
        <authorList>
            <person name="Li Z."/>
            <person name="Yang C."/>
        </authorList>
    </citation>
    <scope>NUCLEOTIDE SEQUENCE</scope>
    <source>
        <strain evidence="11">Dzin_1.0</strain>
        <tissue evidence="11">Leaf</tissue>
    </source>
</reference>
<accession>A0A9D5CYS1</accession>